<dbReference type="Proteomes" id="UP000784294">
    <property type="component" value="Unassembled WGS sequence"/>
</dbReference>
<proteinExistence type="predicted"/>
<dbReference type="OrthoDB" id="18190at2759"/>
<organism evidence="1 2">
    <name type="scientific">Protopolystoma xenopodis</name>
    <dbReference type="NCBI Taxonomy" id="117903"/>
    <lineage>
        <taxon>Eukaryota</taxon>
        <taxon>Metazoa</taxon>
        <taxon>Spiralia</taxon>
        <taxon>Lophotrochozoa</taxon>
        <taxon>Platyhelminthes</taxon>
        <taxon>Monogenea</taxon>
        <taxon>Polyopisthocotylea</taxon>
        <taxon>Polystomatidea</taxon>
        <taxon>Polystomatidae</taxon>
        <taxon>Protopolystoma</taxon>
    </lineage>
</organism>
<dbReference type="AlphaFoldDB" id="A0A3S5CPU0"/>
<dbReference type="EMBL" id="CAAALY010257622">
    <property type="protein sequence ID" value="VEL38344.1"/>
    <property type="molecule type" value="Genomic_DNA"/>
</dbReference>
<gene>
    <name evidence="1" type="ORF">PXEA_LOCUS31784</name>
</gene>
<dbReference type="PANTHER" id="PTHR20938">
    <property type="entry name" value="INTEGRATOR COMPLEX SUBUNIT 4"/>
    <property type="match status" value="1"/>
</dbReference>
<name>A0A3S5CPU0_9PLAT</name>
<protein>
    <submittedName>
        <fullName evidence="1">Uncharacterized protein</fullName>
    </submittedName>
</protein>
<evidence type="ECO:0000313" key="2">
    <source>
        <dbReference type="Proteomes" id="UP000784294"/>
    </source>
</evidence>
<accession>A0A3S5CPU0</accession>
<keyword evidence="2" id="KW-1185">Reference proteome</keyword>
<sequence length="108" mass="11896">MIISGIGRIVSLITKLQLIKEISEANPLTSIPPKVCAITPFLVPVNGDQVSIITSALAESSGRIRRLLHGLLARCRLASPSCLVSLLDGLLTNLRRYPRDRFSLWQYV</sequence>
<reference evidence="1" key="1">
    <citation type="submission" date="2018-11" db="EMBL/GenBank/DDBJ databases">
        <authorList>
            <consortium name="Pathogen Informatics"/>
        </authorList>
    </citation>
    <scope>NUCLEOTIDE SEQUENCE</scope>
</reference>
<comment type="caution">
    <text evidence="1">The sequence shown here is derived from an EMBL/GenBank/DDBJ whole genome shotgun (WGS) entry which is preliminary data.</text>
</comment>
<dbReference type="PANTHER" id="PTHR20938:SF0">
    <property type="entry name" value="INTEGRATOR COMPLEX SUBUNIT 4"/>
    <property type="match status" value="1"/>
</dbReference>
<evidence type="ECO:0000313" key="1">
    <source>
        <dbReference type="EMBL" id="VEL38344.1"/>
    </source>
</evidence>